<keyword evidence="4" id="KW-1185">Reference proteome</keyword>
<keyword evidence="2" id="KW-1133">Transmembrane helix</keyword>
<evidence type="ECO:0000256" key="1">
    <source>
        <dbReference type="SAM" id="MobiDB-lite"/>
    </source>
</evidence>
<accession>A0AAE1LPG1</accession>
<reference evidence="3" key="2">
    <citation type="journal article" date="2023" name="BMC Genomics">
        <title>Pest status, molecular evolution, and epigenetic factors derived from the genome assembly of Frankliniella fusca, a thysanopteran phytovirus vector.</title>
        <authorList>
            <person name="Catto M.A."/>
            <person name="Labadie P.E."/>
            <person name="Jacobson A.L."/>
            <person name="Kennedy G.G."/>
            <person name="Srinivasan R."/>
            <person name="Hunt B.G."/>
        </authorList>
    </citation>
    <scope>NUCLEOTIDE SEQUENCE</scope>
    <source>
        <strain evidence="3">PL_HMW_Pooled</strain>
    </source>
</reference>
<proteinExistence type="predicted"/>
<feature type="compositionally biased region" description="Acidic residues" evidence="1">
    <location>
        <begin position="423"/>
        <end position="436"/>
    </location>
</feature>
<feature type="region of interest" description="Disordered" evidence="1">
    <location>
        <begin position="418"/>
        <end position="443"/>
    </location>
</feature>
<name>A0AAE1LPG1_9NEOP</name>
<reference evidence="3" key="1">
    <citation type="submission" date="2021-07" db="EMBL/GenBank/DDBJ databases">
        <authorList>
            <person name="Catto M.A."/>
            <person name="Jacobson A."/>
            <person name="Kennedy G."/>
            <person name="Labadie P."/>
            <person name="Hunt B.G."/>
            <person name="Srinivasan R."/>
        </authorList>
    </citation>
    <scope>NUCLEOTIDE SEQUENCE</scope>
    <source>
        <strain evidence="3">PL_HMW_Pooled</strain>
        <tissue evidence="3">Head</tissue>
    </source>
</reference>
<dbReference type="AlphaFoldDB" id="A0AAE1LPG1"/>
<gene>
    <name evidence="3" type="ORF">KUF71_015489</name>
</gene>
<protein>
    <submittedName>
        <fullName evidence="3">ICP47 protein</fullName>
    </submittedName>
</protein>
<evidence type="ECO:0000313" key="3">
    <source>
        <dbReference type="EMBL" id="KAK3927183.1"/>
    </source>
</evidence>
<keyword evidence="2" id="KW-0472">Membrane</keyword>
<organism evidence="3 4">
    <name type="scientific">Frankliniella fusca</name>
    <dbReference type="NCBI Taxonomy" id="407009"/>
    <lineage>
        <taxon>Eukaryota</taxon>
        <taxon>Metazoa</taxon>
        <taxon>Ecdysozoa</taxon>
        <taxon>Arthropoda</taxon>
        <taxon>Hexapoda</taxon>
        <taxon>Insecta</taxon>
        <taxon>Pterygota</taxon>
        <taxon>Neoptera</taxon>
        <taxon>Paraneoptera</taxon>
        <taxon>Thysanoptera</taxon>
        <taxon>Terebrantia</taxon>
        <taxon>Thripoidea</taxon>
        <taxon>Thripidae</taxon>
        <taxon>Frankliniella</taxon>
    </lineage>
</organism>
<sequence length="940" mass="99396">MLATCVALLRPEARWAPGPGPVRACLSFCPAPSISLAGGNRVFYSNPGPELVTLGESSLPARLRHLQLAGGGQVEVRLLQKAFVHLQLLERASFSKLRRLLVRHHAFTNASSDGQGQGLSVGRGLLLEIEDCDAVVLETDAFLEVRAPLTALVARTGHVVVQGSALSWLRALSLVDVARLELHEHALALRDVHERAGPLASVLMQNVVLAEIPRHAFPSPLADILIVGSEIRAIRRDAFRYVANNALHHDALHYNAFHLTLFNMTLFLSHSALQMRAVRLLETSVHRLDGGAFSARTLILSLEIRGARLHQVSSGAVSSAVNNLTISNSKLYEVLGGAFNLTVAAVALRHSVLERVRSRGFALNKWNSMEVHNNTFAMLEPFAFQAPFRPAPGVDAYRFRFTDNAVAGALPGAFSFSGSSSGADEEWDEAGDDEQDAAGSSPPPFLPAEVRGNVFERACHCQLHAFLDELVAPPAPWLPWVPAGLLFNTSACLVDKRQAACFDLDEGAIAMPNYTAAVCAAGLAHCEAEEDVNDISDAAAAGGAGGGGLAEGGTAGPGGTTTYAEGGDSALNFEAGLQREKKVLAGIFVVVVASLALVLALSGAAWLVRRGGPASRCSYTALCSRLRTLGSGGASAPGLVSASSARSISRLSVHEYERQHGHATGTGVTTLTLHDDDEDDWIPCEDKATQTLPEELTQELLQTLREKLDDPDNYSEARDMIEHLYDLIKVEESCNTNHRSLSDLHEDLDSYMDEEEQEHDAEGEHVYDVIRPQQRPAARPRGARASRCTASVGTRAPSPDKLAGGRLGPGGTVGGGGGARPGAGGGGVPNVYTQRLGVAKPAANMLRSIGQSLASLHSVAAAAAAPAAPHRPAPGLPAAMLCDYAEPTDAKVHVYCELPPNQPSGAPAPGPAPGEEPPTAPCSPVVCRMANRPLPSKPSK</sequence>
<feature type="region of interest" description="Disordered" evidence="1">
    <location>
        <begin position="898"/>
        <end position="940"/>
    </location>
</feature>
<evidence type="ECO:0000313" key="4">
    <source>
        <dbReference type="Proteomes" id="UP001219518"/>
    </source>
</evidence>
<feature type="compositionally biased region" description="Low complexity" evidence="1">
    <location>
        <begin position="774"/>
        <end position="787"/>
    </location>
</feature>
<feature type="region of interest" description="Disordered" evidence="1">
    <location>
        <begin position="774"/>
        <end position="826"/>
    </location>
</feature>
<dbReference type="EMBL" id="JAHWGI010001279">
    <property type="protein sequence ID" value="KAK3927183.1"/>
    <property type="molecule type" value="Genomic_DNA"/>
</dbReference>
<feature type="compositionally biased region" description="Gly residues" evidence="1">
    <location>
        <begin position="805"/>
        <end position="826"/>
    </location>
</feature>
<dbReference type="Proteomes" id="UP001219518">
    <property type="component" value="Unassembled WGS sequence"/>
</dbReference>
<evidence type="ECO:0000256" key="2">
    <source>
        <dbReference type="SAM" id="Phobius"/>
    </source>
</evidence>
<feature type="transmembrane region" description="Helical" evidence="2">
    <location>
        <begin position="583"/>
        <end position="608"/>
    </location>
</feature>
<comment type="caution">
    <text evidence="3">The sequence shown here is derived from an EMBL/GenBank/DDBJ whole genome shotgun (WGS) entry which is preliminary data.</text>
</comment>
<feature type="compositionally biased region" description="Pro residues" evidence="1">
    <location>
        <begin position="900"/>
        <end position="921"/>
    </location>
</feature>
<keyword evidence="2" id="KW-0812">Transmembrane</keyword>